<name>A0A6G1IVX0_9PLEO</name>
<evidence type="ECO:0000313" key="2">
    <source>
        <dbReference type="Proteomes" id="UP000799291"/>
    </source>
</evidence>
<keyword evidence="2" id="KW-1185">Reference proteome</keyword>
<reference evidence="1" key="1">
    <citation type="journal article" date="2020" name="Stud. Mycol.">
        <title>101 Dothideomycetes genomes: a test case for predicting lifestyles and emergence of pathogens.</title>
        <authorList>
            <person name="Haridas S."/>
            <person name="Albert R."/>
            <person name="Binder M."/>
            <person name="Bloem J."/>
            <person name="Labutti K."/>
            <person name="Salamov A."/>
            <person name="Andreopoulos B."/>
            <person name="Baker S."/>
            <person name="Barry K."/>
            <person name="Bills G."/>
            <person name="Bluhm B."/>
            <person name="Cannon C."/>
            <person name="Castanera R."/>
            <person name="Culley D."/>
            <person name="Daum C."/>
            <person name="Ezra D."/>
            <person name="Gonzalez J."/>
            <person name="Henrissat B."/>
            <person name="Kuo A."/>
            <person name="Liang C."/>
            <person name="Lipzen A."/>
            <person name="Lutzoni F."/>
            <person name="Magnuson J."/>
            <person name="Mondo S."/>
            <person name="Nolan M."/>
            <person name="Ohm R."/>
            <person name="Pangilinan J."/>
            <person name="Park H.-J."/>
            <person name="Ramirez L."/>
            <person name="Alfaro M."/>
            <person name="Sun H."/>
            <person name="Tritt A."/>
            <person name="Yoshinaga Y."/>
            <person name="Zwiers L.-H."/>
            <person name="Turgeon B."/>
            <person name="Goodwin S."/>
            <person name="Spatafora J."/>
            <person name="Crous P."/>
            <person name="Grigoriev I."/>
        </authorList>
    </citation>
    <scope>NUCLEOTIDE SEQUENCE</scope>
    <source>
        <strain evidence="1">CBS 122367</strain>
    </source>
</reference>
<dbReference type="Gene3D" id="1.10.530.10">
    <property type="match status" value="1"/>
</dbReference>
<proteinExistence type="predicted"/>
<dbReference type="Proteomes" id="UP000799291">
    <property type="component" value="Unassembled WGS sequence"/>
</dbReference>
<dbReference type="EMBL" id="MU005588">
    <property type="protein sequence ID" value="KAF2682258.1"/>
    <property type="molecule type" value="Genomic_DNA"/>
</dbReference>
<evidence type="ECO:0000313" key="1">
    <source>
        <dbReference type="EMBL" id="KAF2682258.1"/>
    </source>
</evidence>
<gene>
    <name evidence="1" type="ORF">K458DRAFT_444332</name>
</gene>
<organism evidence="1 2">
    <name type="scientific">Lentithecium fluviatile CBS 122367</name>
    <dbReference type="NCBI Taxonomy" id="1168545"/>
    <lineage>
        <taxon>Eukaryota</taxon>
        <taxon>Fungi</taxon>
        <taxon>Dikarya</taxon>
        <taxon>Ascomycota</taxon>
        <taxon>Pezizomycotina</taxon>
        <taxon>Dothideomycetes</taxon>
        <taxon>Pleosporomycetidae</taxon>
        <taxon>Pleosporales</taxon>
        <taxon>Massarineae</taxon>
        <taxon>Lentitheciaceae</taxon>
        <taxon>Lentithecium</taxon>
    </lineage>
</organism>
<protein>
    <submittedName>
        <fullName evidence="1">Uncharacterized protein</fullName>
    </submittedName>
</protein>
<dbReference type="AlphaFoldDB" id="A0A6G1IVX0"/>
<sequence>MAPIYCSGPWQTFPPMERWIQFEDVFNRNKPSMFAKGNTGKDVGRIWNTIKECAYIGVDERVILAIIMQEIHGDVGARTTYSGSGRIATSGVIQCYRCPGYEGKHGLSQAAITDMSRKGTEHFKQNLRHYGDKRSGESIYPALREYNSDNVKSGNVNYGNLSDGRGAAPECQ</sequence>
<dbReference type="OrthoDB" id="1193027at2759"/>
<accession>A0A6G1IVX0</accession>